<comment type="caution">
    <text evidence="1">The sequence shown here is derived from an EMBL/GenBank/DDBJ whole genome shotgun (WGS) entry which is preliminary data.</text>
</comment>
<organism evidence="1 2">
    <name type="scientific">Portunus trituberculatus</name>
    <name type="common">Swimming crab</name>
    <name type="synonym">Neptunus trituberculatus</name>
    <dbReference type="NCBI Taxonomy" id="210409"/>
    <lineage>
        <taxon>Eukaryota</taxon>
        <taxon>Metazoa</taxon>
        <taxon>Ecdysozoa</taxon>
        <taxon>Arthropoda</taxon>
        <taxon>Crustacea</taxon>
        <taxon>Multicrustacea</taxon>
        <taxon>Malacostraca</taxon>
        <taxon>Eumalacostraca</taxon>
        <taxon>Eucarida</taxon>
        <taxon>Decapoda</taxon>
        <taxon>Pleocyemata</taxon>
        <taxon>Brachyura</taxon>
        <taxon>Eubrachyura</taxon>
        <taxon>Portunoidea</taxon>
        <taxon>Portunidae</taxon>
        <taxon>Portuninae</taxon>
        <taxon>Portunus</taxon>
    </lineage>
</organism>
<protein>
    <submittedName>
        <fullName evidence="1">Uncharacterized protein</fullName>
    </submittedName>
</protein>
<reference evidence="1 2" key="1">
    <citation type="submission" date="2019-05" db="EMBL/GenBank/DDBJ databases">
        <title>Another draft genome of Portunus trituberculatus and its Hox gene families provides insights of decapod evolution.</title>
        <authorList>
            <person name="Jeong J.-H."/>
            <person name="Song I."/>
            <person name="Kim S."/>
            <person name="Choi T."/>
            <person name="Kim D."/>
            <person name="Ryu S."/>
            <person name="Kim W."/>
        </authorList>
    </citation>
    <scope>NUCLEOTIDE SEQUENCE [LARGE SCALE GENOMIC DNA]</scope>
    <source>
        <tissue evidence="1">Muscle</tissue>
    </source>
</reference>
<dbReference type="AlphaFoldDB" id="A0A5B7J5P2"/>
<sequence>MVCAERLSLTPQIQLYLTGDHTPTHVQGGRFDYVALINMPTYTAEIYLVTSLLSDHFAQETTLPVQSVPAVPRKRLTMPPSRMTDLVVHVVAWYAAVKGSLADAEALYDGLLHTIEGFIATPRVPARAHAPRRWTYATDPVILNCQQTLAANQRRWQLNPADTESRDAMVTVVRHLTDLRQQERKKYWVSFLDKVRRTRSLWEAWHHVNSVRGKSRRQVCDPDSASRAR</sequence>
<dbReference type="Proteomes" id="UP000324222">
    <property type="component" value="Unassembled WGS sequence"/>
</dbReference>
<name>A0A5B7J5P2_PORTR</name>
<evidence type="ECO:0000313" key="1">
    <source>
        <dbReference type="EMBL" id="MPC89266.1"/>
    </source>
</evidence>
<gene>
    <name evidence="1" type="ORF">E2C01_084204</name>
</gene>
<dbReference type="EMBL" id="VSRR010080447">
    <property type="protein sequence ID" value="MPC89266.1"/>
    <property type="molecule type" value="Genomic_DNA"/>
</dbReference>
<proteinExistence type="predicted"/>
<keyword evidence="2" id="KW-1185">Reference proteome</keyword>
<accession>A0A5B7J5P2</accession>
<dbReference type="OrthoDB" id="6373033at2759"/>
<evidence type="ECO:0000313" key="2">
    <source>
        <dbReference type="Proteomes" id="UP000324222"/>
    </source>
</evidence>